<dbReference type="Gene3D" id="3.40.30.10">
    <property type="entry name" value="Glutaredoxin"/>
    <property type="match status" value="1"/>
</dbReference>
<reference evidence="1 2" key="1">
    <citation type="submission" date="2018-08" db="EMBL/GenBank/DDBJ databases">
        <title>A genome reference for cultivated species of the human gut microbiota.</title>
        <authorList>
            <person name="Zou Y."/>
            <person name="Xue W."/>
            <person name="Luo G."/>
        </authorList>
    </citation>
    <scope>NUCLEOTIDE SEQUENCE [LARGE SCALE GENOMIC DNA]</scope>
    <source>
        <strain evidence="1 2">AF18-46</strain>
    </source>
</reference>
<sequence length="203" mass="22883">MKKILTCLLAVALLAGCFNKTESKRNTSTSETSDTLTITNPIKLTSTKADMKGYKWIRNDVADFQLITLKESLRMFKEGGTGILYYGYNECAWCNRAVPELNEVAKELNLTIYYVDASVKVEKEDYKKLLEYIDPVLKVNSSGEKGFYVPAVIGVKNGKLVDYHVSLLDDFGLSKDDPDKQLSDAQKQELQDIYRKIAKEVAD</sequence>
<name>A0A412PD47_9FIRM</name>
<dbReference type="SUPFAM" id="SSF52833">
    <property type="entry name" value="Thioredoxin-like"/>
    <property type="match status" value="1"/>
</dbReference>
<dbReference type="EMBL" id="QRWX01000003">
    <property type="protein sequence ID" value="RGT55122.1"/>
    <property type="molecule type" value="Genomic_DNA"/>
</dbReference>
<protein>
    <recommendedName>
        <fullName evidence="3">Thioredoxin</fullName>
    </recommendedName>
</protein>
<evidence type="ECO:0000313" key="2">
    <source>
        <dbReference type="Proteomes" id="UP000284731"/>
    </source>
</evidence>
<comment type="caution">
    <text evidence="1">The sequence shown here is derived from an EMBL/GenBank/DDBJ whole genome shotgun (WGS) entry which is preliminary data.</text>
</comment>
<evidence type="ECO:0000313" key="1">
    <source>
        <dbReference type="EMBL" id="RGT55122.1"/>
    </source>
</evidence>
<dbReference type="AlphaFoldDB" id="A0A412PD47"/>
<gene>
    <name evidence="1" type="ORF">DWX20_08190</name>
</gene>
<accession>A0A412PD47</accession>
<proteinExistence type="predicted"/>
<dbReference type="RefSeq" id="WP_006526047.1">
    <property type="nucleotide sequence ID" value="NZ_CABJCF010000003.1"/>
</dbReference>
<dbReference type="Proteomes" id="UP000284731">
    <property type="component" value="Unassembled WGS sequence"/>
</dbReference>
<evidence type="ECO:0008006" key="3">
    <source>
        <dbReference type="Google" id="ProtNLM"/>
    </source>
</evidence>
<organism evidence="1 2">
    <name type="scientific">Solobacterium moorei</name>
    <dbReference type="NCBI Taxonomy" id="102148"/>
    <lineage>
        <taxon>Bacteria</taxon>
        <taxon>Bacillati</taxon>
        <taxon>Bacillota</taxon>
        <taxon>Erysipelotrichia</taxon>
        <taxon>Erysipelotrichales</taxon>
        <taxon>Erysipelotrichaceae</taxon>
        <taxon>Solobacterium</taxon>
    </lineage>
</organism>
<dbReference type="InterPro" id="IPR036249">
    <property type="entry name" value="Thioredoxin-like_sf"/>
</dbReference>
<dbReference type="PROSITE" id="PS51257">
    <property type="entry name" value="PROKAR_LIPOPROTEIN"/>
    <property type="match status" value="1"/>
</dbReference>